<reference evidence="3" key="1">
    <citation type="journal article" date="2019" name="Int. J. Syst. Evol. Microbiol.">
        <title>The Global Catalogue of Microorganisms (GCM) 10K type strain sequencing project: providing services to taxonomists for standard genome sequencing and annotation.</title>
        <authorList>
            <consortium name="The Broad Institute Genomics Platform"/>
            <consortium name="The Broad Institute Genome Sequencing Center for Infectious Disease"/>
            <person name="Wu L."/>
            <person name="Ma J."/>
        </authorList>
    </citation>
    <scope>NUCLEOTIDE SEQUENCE [LARGE SCALE GENOMIC DNA]</scope>
    <source>
        <strain evidence="3">SYNS20</strain>
    </source>
</reference>
<dbReference type="Pfam" id="PF03861">
    <property type="entry name" value="ANTAR"/>
    <property type="match status" value="1"/>
</dbReference>
<dbReference type="InterPro" id="IPR036388">
    <property type="entry name" value="WH-like_DNA-bd_sf"/>
</dbReference>
<dbReference type="EMBL" id="JBHTCF010000018">
    <property type="protein sequence ID" value="MFC7308865.1"/>
    <property type="molecule type" value="Genomic_DNA"/>
</dbReference>
<evidence type="ECO:0000313" key="3">
    <source>
        <dbReference type="Proteomes" id="UP001596523"/>
    </source>
</evidence>
<protein>
    <submittedName>
        <fullName evidence="2">ANTAR domain-containing protein</fullName>
    </submittedName>
</protein>
<evidence type="ECO:0000313" key="2">
    <source>
        <dbReference type="EMBL" id="MFC7308865.1"/>
    </source>
</evidence>
<name>A0ABW2JRQ4_9ACTN</name>
<comment type="caution">
    <text evidence="2">The sequence shown here is derived from an EMBL/GenBank/DDBJ whole genome shotgun (WGS) entry which is preliminary data.</text>
</comment>
<dbReference type="Gene3D" id="1.10.10.10">
    <property type="entry name" value="Winged helix-like DNA-binding domain superfamily/Winged helix DNA-binding domain"/>
    <property type="match status" value="1"/>
</dbReference>
<proteinExistence type="predicted"/>
<dbReference type="Proteomes" id="UP001596523">
    <property type="component" value="Unassembled WGS sequence"/>
</dbReference>
<dbReference type="PROSITE" id="PS50921">
    <property type="entry name" value="ANTAR"/>
    <property type="match status" value="1"/>
</dbReference>
<organism evidence="2 3">
    <name type="scientific">Streptomyces monticola</name>
    <dbReference type="NCBI Taxonomy" id="2666263"/>
    <lineage>
        <taxon>Bacteria</taxon>
        <taxon>Bacillati</taxon>
        <taxon>Actinomycetota</taxon>
        <taxon>Actinomycetes</taxon>
        <taxon>Kitasatosporales</taxon>
        <taxon>Streptomycetaceae</taxon>
        <taxon>Streptomyces</taxon>
    </lineage>
</organism>
<dbReference type="SMART" id="SM01012">
    <property type="entry name" value="ANTAR"/>
    <property type="match status" value="1"/>
</dbReference>
<sequence length="106" mass="11046">MPGARPAGDLRVAQALADVAALALLHWSPEPARPADVLTRVQAALAAKAAVEMAKGMLAEYAQLDPAEALQLLRAYSESKGCCLADSAQALVRRTLAPESVLAALR</sequence>
<gene>
    <name evidence="2" type="ORF">ACFQVC_32205</name>
</gene>
<dbReference type="RefSeq" id="WP_381837262.1">
    <property type="nucleotide sequence ID" value="NZ_JBHTCF010000018.1"/>
</dbReference>
<dbReference type="InterPro" id="IPR005561">
    <property type="entry name" value="ANTAR"/>
</dbReference>
<dbReference type="InterPro" id="IPR011006">
    <property type="entry name" value="CheY-like_superfamily"/>
</dbReference>
<dbReference type="SUPFAM" id="SSF52172">
    <property type="entry name" value="CheY-like"/>
    <property type="match status" value="1"/>
</dbReference>
<feature type="domain" description="ANTAR" evidence="1">
    <location>
        <begin position="31"/>
        <end position="92"/>
    </location>
</feature>
<evidence type="ECO:0000259" key="1">
    <source>
        <dbReference type="PROSITE" id="PS50921"/>
    </source>
</evidence>
<accession>A0ABW2JRQ4</accession>
<keyword evidence="3" id="KW-1185">Reference proteome</keyword>